<organism evidence="7 8">
    <name type="scientific">Persicobacter diffluens</name>
    <dbReference type="NCBI Taxonomy" id="981"/>
    <lineage>
        <taxon>Bacteria</taxon>
        <taxon>Pseudomonadati</taxon>
        <taxon>Bacteroidota</taxon>
        <taxon>Cytophagia</taxon>
        <taxon>Cytophagales</taxon>
        <taxon>Persicobacteraceae</taxon>
        <taxon>Persicobacter</taxon>
    </lineage>
</organism>
<dbReference type="GO" id="GO:0046872">
    <property type="term" value="F:metal ion binding"/>
    <property type="evidence" value="ECO:0007669"/>
    <property type="project" value="UniProtKB-KW"/>
</dbReference>
<comment type="caution">
    <text evidence="7">The sequence shown here is derived from an EMBL/GenBank/DDBJ whole genome shotgun (WGS) entry which is preliminary data.</text>
</comment>
<keyword evidence="1 4" id="KW-0597">Phosphoprotein</keyword>
<dbReference type="SUPFAM" id="SSF53649">
    <property type="entry name" value="Alkaline phosphatase-like"/>
    <property type="match status" value="1"/>
</dbReference>
<evidence type="ECO:0000256" key="3">
    <source>
        <dbReference type="ARBA" id="ARBA00022729"/>
    </source>
</evidence>
<dbReference type="AlphaFoldDB" id="A0AAN4W263"/>
<evidence type="ECO:0000256" key="4">
    <source>
        <dbReference type="PIRSR" id="PIRSR031924-50"/>
    </source>
</evidence>
<dbReference type="InterPro" id="IPR017850">
    <property type="entry name" value="Alkaline_phosphatase_core_sf"/>
</dbReference>
<dbReference type="Proteomes" id="UP001310022">
    <property type="component" value="Unassembled WGS sequence"/>
</dbReference>
<evidence type="ECO:0000256" key="1">
    <source>
        <dbReference type="ARBA" id="ARBA00022553"/>
    </source>
</evidence>
<reference evidence="7 8" key="1">
    <citation type="submission" date="2021-12" db="EMBL/GenBank/DDBJ databases">
        <title>Genome sequencing of bacteria with rrn-lacking chromosome and rrn-plasmid.</title>
        <authorList>
            <person name="Anda M."/>
            <person name="Iwasaki W."/>
        </authorList>
    </citation>
    <scope>NUCLEOTIDE SEQUENCE [LARGE SCALE GENOMIC DNA]</scope>
    <source>
        <strain evidence="7 8">NBRC 15940</strain>
    </source>
</reference>
<dbReference type="Gene3D" id="3.30.1360.150">
    <property type="match status" value="1"/>
</dbReference>
<dbReference type="RefSeq" id="WP_338238439.1">
    <property type="nucleotide sequence ID" value="NZ_BQKE01000002.1"/>
</dbReference>
<evidence type="ECO:0000256" key="2">
    <source>
        <dbReference type="ARBA" id="ARBA00022723"/>
    </source>
</evidence>
<feature type="binding site" evidence="5">
    <location>
        <position position="99"/>
    </location>
    <ligand>
        <name>substrate</name>
    </ligand>
</feature>
<dbReference type="PANTHER" id="PTHR10151:SF120">
    <property type="entry name" value="BIS(5'-ADENOSYL)-TRIPHOSPHATASE"/>
    <property type="match status" value="1"/>
</dbReference>
<dbReference type="PIRSF" id="PIRSF031924">
    <property type="entry name" value="Pi-irrepressible_AP"/>
    <property type="match status" value="1"/>
</dbReference>
<evidence type="ECO:0000313" key="7">
    <source>
        <dbReference type="EMBL" id="GJM63243.1"/>
    </source>
</evidence>
<keyword evidence="3 6" id="KW-0732">Signal</keyword>
<dbReference type="InterPro" id="IPR002591">
    <property type="entry name" value="Phosphodiest/P_Trfase"/>
</dbReference>
<protein>
    <submittedName>
        <fullName evidence="7">Alkaline phosphatase family protein</fullName>
    </submittedName>
</protein>
<dbReference type="InterPro" id="IPR026263">
    <property type="entry name" value="Alkaline_phosphatase_prok"/>
</dbReference>
<dbReference type="EMBL" id="BQKE01000002">
    <property type="protein sequence ID" value="GJM63243.1"/>
    <property type="molecule type" value="Genomic_DNA"/>
</dbReference>
<feature type="chain" id="PRO_5042927469" evidence="6">
    <location>
        <begin position="21"/>
        <end position="550"/>
    </location>
</feature>
<evidence type="ECO:0000256" key="5">
    <source>
        <dbReference type="PIRSR" id="PIRSR031924-51"/>
    </source>
</evidence>
<feature type="signal peptide" evidence="6">
    <location>
        <begin position="1"/>
        <end position="20"/>
    </location>
</feature>
<proteinExistence type="predicted"/>
<evidence type="ECO:0000313" key="8">
    <source>
        <dbReference type="Proteomes" id="UP001310022"/>
    </source>
</evidence>
<dbReference type="GO" id="GO:0004035">
    <property type="term" value="F:alkaline phosphatase activity"/>
    <property type="evidence" value="ECO:0007669"/>
    <property type="project" value="InterPro"/>
</dbReference>
<evidence type="ECO:0000256" key="6">
    <source>
        <dbReference type="SAM" id="SignalP"/>
    </source>
</evidence>
<gene>
    <name evidence="7" type="primary">pafA_2</name>
    <name evidence="7" type="ORF">PEDI_37950</name>
</gene>
<name>A0AAN4W263_9BACT</name>
<dbReference type="Pfam" id="PF01663">
    <property type="entry name" value="Phosphodiest"/>
    <property type="match status" value="1"/>
</dbReference>
<accession>A0AAN4W263</accession>
<feature type="binding site" evidence="5">
    <location>
        <begin position="160"/>
        <end position="162"/>
    </location>
    <ligand>
        <name>substrate</name>
    </ligand>
</feature>
<feature type="active site" description="Phosphothreonine intermediate" evidence="4">
    <location>
        <position position="78"/>
    </location>
</feature>
<keyword evidence="2" id="KW-0479">Metal-binding</keyword>
<dbReference type="CDD" id="cd16016">
    <property type="entry name" value="AP-SPAP"/>
    <property type="match status" value="1"/>
</dbReference>
<dbReference type="PANTHER" id="PTHR10151">
    <property type="entry name" value="ECTONUCLEOTIDE PYROPHOSPHATASE/PHOSPHODIESTERASE"/>
    <property type="match status" value="1"/>
</dbReference>
<keyword evidence="8" id="KW-1185">Reference proteome</keyword>
<dbReference type="Gene3D" id="3.40.720.10">
    <property type="entry name" value="Alkaline Phosphatase, subunit A"/>
    <property type="match status" value="1"/>
</dbReference>
<sequence>MNRLIIYIFCTALWSQASFAQSRLNRPKLVMGIVVDQMRYDYLTRYYDHFQEEGGFRYLMHKGVNFTDMHYNYAPTTTGPGHATVWSGAGPAFSGIANNHFYMREEGRKVYCVNDDRMHTIGQKNGSGKKSPHRMLVTNLADELKLSNNHQSKVFSVSLKDRSAILPAGYMADGAFWYDTETGYFVSSSFYMKALPQWVEDYNAEQRSDQLLQQPWDLLLPETAYAVSIADDNPYEGTFYGEDKPTFPHDIPNIAKKMRQDNIPPYRMLICTPHGNTLVTEMAKKAIMSEELGKHDYTDMLAISYSSTDKIGHQFAPASREVQDTYLRLDRELGDLFRFVDQRIGLDNVLIFLTADHAGAQNATYLSDHKFHNAKYVETGQLVTEVAEALTQKYGEGKWVLDVEGEQIYLNRPLINEKGLALNAVQDYAAQIALTQPSIQDALPLHLLRAATFTDNYKALLANGAHPNRSGDIFLVFHSGVILGKGTKGTSHSMTYNYDTHVPLLMMGHGLPQGREVHQKVGVTQIAPTIANQLKISAPSSAFSPILPLQ</sequence>